<dbReference type="SUPFAM" id="SSF53850">
    <property type="entry name" value="Periplasmic binding protein-like II"/>
    <property type="match status" value="1"/>
</dbReference>
<dbReference type="Gene3D" id="3.40.190.10">
    <property type="entry name" value="Periplasmic binding protein-like II"/>
    <property type="match status" value="1"/>
</dbReference>
<sequence length="552" mass="59053">MPLRPSFRHPSSSGGPARRRTALVPVVAAFSLVGLVLTGCSQGTAAQDAPAGDPVSGGTLRLAFDTDPQCVDGQQVGNNTALNVARQMTDSLTDQDPETGEIVPWLAESWEVSDDSREFTFHLRDGVTFQDGTPFTSASVKENFEGIVDLGAKASLGSTYLAGLESVETPDDSTVTVTFSEPSAQFLQATSTMSLGFWSSDTLARTPEERCTGALVGTGPFVLESFAPAQSVSLTRFDDYAWPSSLAQHEGPAYLDGIDITVVPEATVRSGSLSSGQIDVDTAVQPQDEAVLESSGFPIVSRPNPGVVYHLFPNESQPIAADPAVRKALSMAIDREELSSVLSAHQSPATSVLAQSTPMYRDHSDLLAHDPEGAAALLDEAGWTLNEQTGIREKDGTPLSFTVTYWQSAPFLELVQQQARAAGIDLRLDKKTISEVTAFRESGDYEFDFYNLTRADPDVLRTVFDAHGRNVNQREASAVDEVLAESAGTLDEGTRRDLVDEAVVSLLEDGHAIPLVELSGVMATSPEVQGFAYEASSRLQLFDTWLVGGGDR</sequence>
<dbReference type="InterPro" id="IPR039424">
    <property type="entry name" value="SBP_5"/>
</dbReference>
<dbReference type="InterPro" id="IPR030678">
    <property type="entry name" value="Peptide/Ni-bd"/>
</dbReference>
<dbReference type="Gene3D" id="3.10.105.10">
    <property type="entry name" value="Dipeptide-binding Protein, Domain 3"/>
    <property type="match status" value="1"/>
</dbReference>
<reference evidence="3" key="1">
    <citation type="journal article" date="2019" name="Int. J. Syst. Evol. Microbiol.">
        <title>The Global Catalogue of Microorganisms (GCM) 10K type strain sequencing project: providing services to taxonomists for standard genome sequencing and annotation.</title>
        <authorList>
            <consortium name="The Broad Institute Genomics Platform"/>
            <consortium name="The Broad Institute Genome Sequencing Center for Infectious Disease"/>
            <person name="Wu L."/>
            <person name="Ma J."/>
        </authorList>
    </citation>
    <scope>NUCLEOTIDE SEQUENCE [LARGE SCALE GENOMIC DNA]</scope>
    <source>
        <strain evidence="3">JCM 14546</strain>
    </source>
</reference>
<dbReference type="EMBL" id="BAAANO010000001">
    <property type="protein sequence ID" value="GAA1997276.1"/>
    <property type="molecule type" value="Genomic_DNA"/>
</dbReference>
<comment type="caution">
    <text evidence="2">The sequence shown here is derived from an EMBL/GenBank/DDBJ whole genome shotgun (WGS) entry which is preliminary data.</text>
</comment>
<dbReference type="Proteomes" id="UP001500755">
    <property type="component" value="Unassembled WGS sequence"/>
</dbReference>
<keyword evidence="3" id="KW-1185">Reference proteome</keyword>
<protein>
    <submittedName>
        <fullName evidence="2">ABC transporter substrate-binding protein</fullName>
    </submittedName>
</protein>
<feature type="domain" description="Solute-binding protein family 5" evidence="1">
    <location>
        <begin position="101"/>
        <end position="458"/>
    </location>
</feature>
<organism evidence="2 3">
    <name type="scientific">Brevibacterium samyangense</name>
    <dbReference type="NCBI Taxonomy" id="366888"/>
    <lineage>
        <taxon>Bacteria</taxon>
        <taxon>Bacillati</taxon>
        <taxon>Actinomycetota</taxon>
        <taxon>Actinomycetes</taxon>
        <taxon>Micrococcales</taxon>
        <taxon>Brevibacteriaceae</taxon>
        <taxon>Brevibacterium</taxon>
    </lineage>
</organism>
<evidence type="ECO:0000313" key="2">
    <source>
        <dbReference type="EMBL" id="GAA1997276.1"/>
    </source>
</evidence>
<dbReference type="PANTHER" id="PTHR30290">
    <property type="entry name" value="PERIPLASMIC BINDING COMPONENT OF ABC TRANSPORTER"/>
    <property type="match status" value="1"/>
</dbReference>
<name>A0ABP5EII7_9MICO</name>
<dbReference type="CDD" id="cd08492">
    <property type="entry name" value="PBP2_NikA_DppA_OppA_like_15"/>
    <property type="match status" value="1"/>
</dbReference>
<dbReference type="RefSeq" id="WP_344305880.1">
    <property type="nucleotide sequence ID" value="NZ_BAAANO010000001.1"/>
</dbReference>
<gene>
    <name evidence="2" type="ORF">GCM10009755_00430</name>
</gene>
<evidence type="ECO:0000259" key="1">
    <source>
        <dbReference type="Pfam" id="PF00496"/>
    </source>
</evidence>
<dbReference type="InterPro" id="IPR000914">
    <property type="entry name" value="SBP_5_dom"/>
</dbReference>
<dbReference type="Pfam" id="PF00496">
    <property type="entry name" value="SBP_bac_5"/>
    <property type="match status" value="1"/>
</dbReference>
<evidence type="ECO:0000313" key="3">
    <source>
        <dbReference type="Proteomes" id="UP001500755"/>
    </source>
</evidence>
<accession>A0ABP5EII7</accession>
<dbReference type="PIRSF" id="PIRSF002741">
    <property type="entry name" value="MppA"/>
    <property type="match status" value="1"/>
</dbReference>
<proteinExistence type="predicted"/>